<evidence type="ECO:0000313" key="10">
    <source>
        <dbReference type="Proteomes" id="UP000756346"/>
    </source>
</evidence>
<feature type="transmembrane region" description="Helical" evidence="7">
    <location>
        <begin position="202"/>
        <end position="221"/>
    </location>
</feature>
<dbReference type="RefSeq" id="XP_046008886.1">
    <property type="nucleotide sequence ID" value="XM_046162014.1"/>
</dbReference>
<feature type="transmembrane region" description="Helical" evidence="7">
    <location>
        <begin position="452"/>
        <end position="475"/>
    </location>
</feature>
<dbReference type="PANTHER" id="PTHR48022">
    <property type="entry name" value="PLASTIDIC GLUCOSE TRANSPORTER 4"/>
    <property type="match status" value="1"/>
</dbReference>
<evidence type="ECO:0000313" key="9">
    <source>
        <dbReference type="EMBL" id="KAH7025669.1"/>
    </source>
</evidence>
<feature type="transmembrane region" description="Helical" evidence="7">
    <location>
        <begin position="326"/>
        <end position="350"/>
    </location>
</feature>
<feature type="transmembrane region" description="Helical" evidence="7">
    <location>
        <begin position="487"/>
        <end position="505"/>
    </location>
</feature>
<feature type="transmembrane region" description="Helical" evidence="7">
    <location>
        <begin position="168"/>
        <end position="190"/>
    </location>
</feature>
<dbReference type="Pfam" id="PF00083">
    <property type="entry name" value="Sugar_tr"/>
    <property type="match status" value="1"/>
</dbReference>
<dbReference type="GO" id="GO:0016020">
    <property type="term" value="C:membrane"/>
    <property type="evidence" value="ECO:0007669"/>
    <property type="project" value="UniProtKB-SubCell"/>
</dbReference>
<dbReference type="Gene3D" id="1.20.1250.20">
    <property type="entry name" value="MFS general substrate transporter like domains"/>
    <property type="match status" value="1"/>
</dbReference>
<evidence type="ECO:0000256" key="6">
    <source>
        <dbReference type="SAM" id="MobiDB-lite"/>
    </source>
</evidence>
<feature type="domain" description="Major facilitator superfamily (MFS) profile" evidence="8">
    <location>
        <begin position="70"/>
        <end position="509"/>
    </location>
</feature>
<feature type="transmembrane region" description="Helical" evidence="7">
    <location>
        <begin position="241"/>
        <end position="264"/>
    </location>
</feature>
<organism evidence="9 10">
    <name type="scientific">Microdochium trichocladiopsis</name>
    <dbReference type="NCBI Taxonomy" id="1682393"/>
    <lineage>
        <taxon>Eukaryota</taxon>
        <taxon>Fungi</taxon>
        <taxon>Dikarya</taxon>
        <taxon>Ascomycota</taxon>
        <taxon>Pezizomycotina</taxon>
        <taxon>Sordariomycetes</taxon>
        <taxon>Xylariomycetidae</taxon>
        <taxon>Xylariales</taxon>
        <taxon>Microdochiaceae</taxon>
        <taxon>Microdochium</taxon>
    </lineage>
</organism>
<dbReference type="PROSITE" id="PS00217">
    <property type="entry name" value="SUGAR_TRANSPORT_2"/>
    <property type="match status" value="1"/>
</dbReference>
<evidence type="ECO:0000256" key="3">
    <source>
        <dbReference type="ARBA" id="ARBA00022692"/>
    </source>
</evidence>
<comment type="similarity">
    <text evidence="2">Belongs to the major facilitator superfamily. Sugar transporter (TC 2.A.1.1) family.</text>
</comment>
<dbReference type="PROSITE" id="PS50850">
    <property type="entry name" value="MFS"/>
    <property type="match status" value="1"/>
</dbReference>
<name>A0A9P8XYT9_9PEZI</name>
<accession>A0A9P8XYT9</accession>
<keyword evidence="10" id="KW-1185">Reference proteome</keyword>
<evidence type="ECO:0000256" key="5">
    <source>
        <dbReference type="ARBA" id="ARBA00023136"/>
    </source>
</evidence>
<comment type="caution">
    <text evidence="9">The sequence shown here is derived from an EMBL/GenBank/DDBJ whole genome shotgun (WGS) entry which is preliminary data.</text>
</comment>
<dbReference type="Proteomes" id="UP000756346">
    <property type="component" value="Unassembled WGS sequence"/>
</dbReference>
<dbReference type="SUPFAM" id="SSF103473">
    <property type="entry name" value="MFS general substrate transporter"/>
    <property type="match status" value="1"/>
</dbReference>
<keyword evidence="3 7" id="KW-0812">Transmembrane</keyword>
<dbReference type="GeneID" id="70191560"/>
<keyword evidence="5 7" id="KW-0472">Membrane</keyword>
<keyword evidence="4 7" id="KW-1133">Transmembrane helix</keyword>
<dbReference type="InterPro" id="IPR036259">
    <property type="entry name" value="MFS_trans_sf"/>
</dbReference>
<evidence type="ECO:0000259" key="8">
    <source>
        <dbReference type="PROSITE" id="PS50850"/>
    </source>
</evidence>
<gene>
    <name evidence="9" type="ORF">B0I36DRAFT_413900</name>
</gene>
<evidence type="ECO:0000256" key="7">
    <source>
        <dbReference type="SAM" id="Phobius"/>
    </source>
</evidence>
<protein>
    <submittedName>
        <fullName evidence="9">General substrate transporter</fullName>
    </submittedName>
</protein>
<dbReference type="EMBL" id="JAGTJQ010000008">
    <property type="protein sequence ID" value="KAH7025669.1"/>
    <property type="molecule type" value="Genomic_DNA"/>
</dbReference>
<feature type="transmembrane region" description="Helical" evidence="7">
    <location>
        <begin position="414"/>
        <end position="440"/>
    </location>
</feature>
<feature type="transmembrane region" description="Helical" evidence="7">
    <location>
        <begin position="362"/>
        <end position="379"/>
    </location>
</feature>
<dbReference type="AlphaFoldDB" id="A0A9P8XYT9"/>
<dbReference type="InterPro" id="IPR005829">
    <property type="entry name" value="Sugar_transporter_CS"/>
</dbReference>
<feature type="transmembrane region" description="Helical" evidence="7">
    <location>
        <begin position="143"/>
        <end position="162"/>
    </location>
</feature>
<dbReference type="InterPro" id="IPR050360">
    <property type="entry name" value="MFS_Sugar_Transporters"/>
</dbReference>
<reference evidence="9" key="1">
    <citation type="journal article" date="2021" name="Nat. Commun.">
        <title>Genetic determinants of endophytism in the Arabidopsis root mycobiome.</title>
        <authorList>
            <person name="Mesny F."/>
            <person name="Miyauchi S."/>
            <person name="Thiergart T."/>
            <person name="Pickel B."/>
            <person name="Atanasova L."/>
            <person name="Karlsson M."/>
            <person name="Huettel B."/>
            <person name="Barry K.W."/>
            <person name="Haridas S."/>
            <person name="Chen C."/>
            <person name="Bauer D."/>
            <person name="Andreopoulos W."/>
            <person name="Pangilinan J."/>
            <person name="LaButti K."/>
            <person name="Riley R."/>
            <person name="Lipzen A."/>
            <person name="Clum A."/>
            <person name="Drula E."/>
            <person name="Henrissat B."/>
            <person name="Kohler A."/>
            <person name="Grigoriev I.V."/>
            <person name="Martin F.M."/>
            <person name="Hacquard S."/>
        </authorList>
    </citation>
    <scope>NUCLEOTIDE SEQUENCE</scope>
    <source>
        <strain evidence="9">MPI-CAGE-CH-0230</strain>
    </source>
</reference>
<dbReference type="PROSITE" id="PS00216">
    <property type="entry name" value="SUGAR_TRANSPORT_1"/>
    <property type="match status" value="1"/>
</dbReference>
<evidence type="ECO:0000256" key="4">
    <source>
        <dbReference type="ARBA" id="ARBA00022989"/>
    </source>
</evidence>
<evidence type="ECO:0000256" key="2">
    <source>
        <dbReference type="ARBA" id="ARBA00010992"/>
    </source>
</evidence>
<comment type="subcellular location">
    <subcellularLocation>
        <location evidence="1">Membrane</location>
        <topology evidence="1">Multi-pass membrane protein</topology>
    </subcellularLocation>
</comment>
<dbReference type="OrthoDB" id="2544694at2759"/>
<dbReference type="InterPro" id="IPR005828">
    <property type="entry name" value="MFS_sugar_transport-like"/>
</dbReference>
<proteinExistence type="inferred from homology"/>
<dbReference type="GO" id="GO:0005351">
    <property type="term" value="F:carbohydrate:proton symporter activity"/>
    <property type="evidence" value="ECO:0007669"/>
    <property type="project" value="TreeGrafter"/>
</dbReference>
<evidence type="ECO:0000256" key="1">
    <source>
        <dbReference type="ARBA" id="ARBA00004141"/>
    </source>
</evidence>
<sequence>MAASHDKNDGTVATTQHHEVHNDRLEASLKPDEATADAVAKGQLATGFENMTLWQTISTFKIASACCVLAAFSAGADGYQVGMNSSIIANKGFIAQFATEASPAGVKFLSSSYISAWGVGSHGGQIVGQIAVSFVNARLGRKAGFAALWLVVALSIMTEMLARDWAVWLGAKMLAGAGVGMLQATVLGYISEVAPVRIRGGMLMLYSFWWTLGTFFAQVALQRLNATDPTNWLTPVMTQWGHVGVMAIIYAVLPESPAWCASVGKEEKAKKWLRFIHRDVRGYDVDRQYQALALAIEHEKAVAAEQRRESWTAIFRGTDGRRTLTALWAVVAQQFLGLSLFLVFGTYFFQQAGLEDPFKVKVITSSLQIVTVVSSVLLVDRYGRRLMACTATTLMWVSCLVVGILGFIPENSATVYVFILFACFWNIGIAANGAAGWGYVGEISSQRLRPYTSSFAAAANAASGLVMSVLVPYMVNANAWNWRLKTGLFYAGVGLFWTVGAWFVLPETAGRSAAELDELFEGKIRAWRFHKTETATQRLVKAERDTR</sequence>
<feature type="transmembrane region" description="Helical" evidence="7">
    <location>
        <begin position="386"/>
        <end position="408"/>
    </location>
</feature>
<feature type="region of interest" description="Disordered" evidence="6">
    <location>
        <begin position="1"/>
        <end position="22"/>
    </location>
</feature>
<dbReference type="PANTHER" id="PTHR48022:SF10">
    <property type="entry name" value="MAJOR FACILITATOR SUPERFAMILY (MFS) PROFILE DOMAIN-CONTAINING PROTEIN"/>
    <property type="match status" value="1"/>
</dbReference>
<dbReference type="InterPro" id="IPR020846">
    <property type="entry name" value="MFS_dom"/>
</dbReference>